<accession>A0A1F6ESN5</accession>
<proteinExistence type="predicted"/>
<dbReference type="Pfam" id="PF07963">
    <property type="entry name" value="N_methyl"/>
    <property type="match status" value="1"/>
</dbReference>
<evidence type="ECO:0008006" key="4">
    <source>
        <dbReference type="Google" id="ProtNLM"/>
    </source>
</evidence>
<evidence type="ECO:0000313" key="3">
    <source>
        <dbReference type="Proteomes" id="UP000176714"/>
    </source>
</evidence>
<keyword evidence="1" id="KW-0812">Transmembrane</keyword>
<dbReference type="AlphaFoldDB" id="A0A1F6ESN5"/>
<keyword evidence="1" id="KW-1133">Transmembrane helix</keyword>
<dbReference type="EMBL" id="MFMD01000001">
    <property type="protein sequence ID" value="OGG76627.1"/>
    <property type="molecule type" value="Genomic_DNA"/>
</dbReference>
<dbReference type="Proteomes" id="UP000176714">
    <property type="component" value="Unassembled WGS sequence"/>
</dbReference>
<evidence type="ECO:0000313" key="2">
    <source>
        <dbReference type="EMBL" id="OGG76627.1"/>
    </source>
</evidence>
<feature type="transmembrane region" description="Helical" evidence="1">
    <location>
        <begin position="12"/>
        <end position="37"/>
    </location>
</feature>
<evidence type="ECO:0000256" key="1">
    <source>
        <dbReference type="SAM" id="Phobius"/>
    </source>
</evidence>
<dbReference type="STRING" id="1798516.A2950_01905"/>
<sequence>MMFLPQRQSAFTLIETVIVIALSASIVVALTFLLYTFNKASSYGKISSQSYASASTLLREIESLALPANAVLETHSFSGTTYTSTATSLVLELPSIDGSGNVITNAHDYVAFYAVGTNAYRLLEKDATSARVAGTVLLSSTLSAFSFAYDDADFVQVRTITVDIQTQAQVKEEVVTNHLSQQIRLRNHQ</sequence>
<comment type="caution">
    <text evidence="2">The sequence shown here is derived from an EMBL/GenBank/DDBJ whole genome shotgun (WGS) entry which is preliminary data.</text>
</comment>
<dbReference type="InterPro" id="IPR012902">
    <property type="entry name" value="N_methyl_site"/>
</dbReference>
<reference evidence="2 3" key="1">
    <citation type="journal article" date="2016" name="Nat. Commun.">
        <title>Thousands of microbial genomes shed light on interconnected biogeochemical processes in an aquifer system.</title>
        <authorList>
            <person name="Anantharaman K."/>
            <person name="Brown C.T."/>
            <person name="Hug L.A."/>
            <person name="Sharon I."/>
            <person name="Castelle C.J."/>
            <person name="Probst A.J."/>
            <person name="Thomas B.C."/>
            <person name="Singh A."/>
            <person name="Wilkins M.J."/>
            <person name="Karaoz U."/>
            <person name="Brodie E.L."/>
            <person name="Williams K.H."/>
            <person name="Hubbard S.S."/>
            <person name="Banfield J.F."/>
        </authorList>
    </citation>
    <scope>NUCLEOTIDE SEQUENCE [LARGE SCALE GENOMIC DNA]</scope>
</reference>
<gene>
    <name evidence="2" type="ORF">A2950_01905</name>
</gene>
<name>A0A1F6ESN5_9BACT</name>
<organism evidence="2 3">
    <name type="scientific">Candidatus Kaiserbacteria bacterium RIFCSPLOWO2_01_FULL_55_19</name>
    <dbReference type="NCBI Taxonomy" id="1798516"/>
    <lineage>
        <taxon>Bacteria</taxon>
        <taxon>Candidatus Kaiseribacteriota</taxon>
    </lineage>
</organism>
<keyword evidence="1" id="KW-0472">Membrane</keyword>
<protein>
    <recommendedName>
        <fullName evidence="4">Prepilin-type N-terminal cleavage/methylation domain-containing protein</fullName>
    </recommendedName>
</protein>